<sequence length="109" mass="12244">MDIAIELVHGWRLLARVRELIDEPGVQRLIIRNEDGEDLIEIGVPAMLAGVTTRPVLAAVKAIADEMPRVTIEIVRGVMLERAVGEPEPETDEEFDRAIDVVEPVFERY</sequence>
<proteinExistence type="predicted"/>
<protein>
    <recommendedName>
        <fullName evidence="1">DUF4342 domain-containing protein</fullName>
    </recommendedName>
</protein>
<comment type="caution">
    <text evidence="2">The sequence shown here is derived from an EMBL/GenBank/DDBJ whole genome shotgun (WGS) entry which is preliminary data.</text>
</comment>
<evidence type="ECO:0000313" key="3">
    <source>
        <dbReference type="Proteomes" id="UP000078287"/>
    </source>
</evidence>
<dbReference type="RefSeq" id="WP_066789328.1">
    <property type="nucleotide sequence ID" value="NZ_LWQS01000067.1"/>
</dbReference>
<dbReference type="Proteomes" id="UP000078287">
    <property type="component" value="Unassembled WGS sequence"/>
</dbReference>
<dbReference type="STRING" id="1707952.A6A03_16960"/>
<dbReference type="InterPro" id="IPR025642">
    <property type="entry name" value="DUF4342"/>
</dbReference>
<accession>A0A178M8P7</accession>
<dbReference type="AlphaFoldDB" id="A0A178M8P7"/>
<gene>
    <name evidence="2" type="ORF">A6A03_16960</name>
</gene>
<evidence type="ECO:0000259" key="1">
    <source>
        <dbReference type="Pfam" id="PF14242"/>
    </source>
</evidence>
<keyword evidence="3" id="KW-1185">Reference proteome</keyword>
<evidence type="ECO:0000313" key="2">
    <source>
        <dbReference type="EMBL" id="OAN44405.1"/>
    </source>
</evidence>
<organism evidence="2 3">
    <name type="scientific">Chloroflexus islandicus</name>
    <dbReference type="NCBI Taxonomy" id="1707952"/>
    <lineage>
        <taxon>Bacteria</taxon>
        <taxon>Bacillati</taxon>
        <taxon>Chloroflexota</taxon>
        <taxon>Chloroflexia</taxon>
        <taxon>Chloroflexales</taxon>
        <taxon>Chloroflexineae</taxon>
        <taxon>Chloroflexaceae</taxon>
        <taxon>Chloroflexus</taxon>
    </lineage>
</organism>
<name>A0A178M8P7_9CHLR</name>
<reference evidence="2 3" key="1">
    <citation type="submission" date="2016-04" db="EMBL/GenBank/DDBJ databases">
        <title>Chloroflexus islandicus sp. nov., a thermophilic filamentous anoxygenic phototrophic bacterium from geyser Strokkur (Iceland).</title>
        <authorList>
            <person name="Gaisin V.A."/>
            <person name="Kalashnikov A.M."/>
            <person name="Sukhacheva M.V."/>
            <person name="Grouzdev D.S."/>
            <person name="Ivanov T.M."/>
            <person name="Kuznetsov B."/>
            <person name="Gorlenko V.M."/>
        </authorList>
    </citation>
    <scope>NUCLEOTIDE SEQUENCE [LARGE SCALE GENOMIC DNA]</scope>
    <source>
        <strain evidence="3">isl-2</strain>
    </source>
</reference>
<dbReference type="OrthoDB" id="162018at2"/>
<dbReference type="EMBL" id="LWQS01000067">
    <property type="protein sequence ID" value="OAN44405.1"/>
    <property type="molecule type" value="Genomic_DNA"/>
</dbReference>
<dbReference type="Pfam" id="PF14242">
    <property type="entry name" value="DUF4342"/>
    <property type="match status" value="1"/>
</dbReference>
<feature type="domain" description="DUF4342" evidence="1">
    <location>
        <begin position="10"/>
        <end position="76"/>
    </location>
</feature>